<feature type="binding site" evidence="13 15">
    <location>
        <position position="302"/>
    </location>
    <ligand>
        <name>IMP</name>
        <dbReference type="ChEBI" id="CHEBI:58053"/>
    </ligand>
</feature>
<dbReference type="UniPathway" id="UPA00601">
    <property type="reaction ID" value="UER00295"/>
</dbReference>
<dbReference type="InterPro" id="IPR015875">
    <property type="entry name" value="IMP_DH/GMP_Rdtase_CS"/>
</dbReference>
<keyword evidence="7 13" id="KW-0658">Purine biosynthesis</keyword>
<gene>
    <name evidence="13" type="primary">guaB</name>
    <name evidence="22" type="ORF">PT85_05295</name>
</gene>
<feature type="binding site" evidence="13">
    <location>
        <position position="473"/>
    </location>
    <ligand>
        <name>K(+)</name>
        <dbReference type="ChEBI" id="CHEBI:29103"/>
        <note>ligand shared between two tetrameric partners</note>
    </ligand>
</feature>
<evidence type="ECO:0000256" key="16">
    <source>
        <dbReference type="PIRSR" id="PIRSR000130-3"/>
    </source>
</evidence>
<evidence type="ECO:0000256" key="6">
    <source>
        <dbReference type="ARBA" id="ARBA00022749"/>
    </source>
</evidence>
<dbReference type="InterPro" id="IPR013785">
    <property type="entry name" value="Aldolase_TIM"/>
</dbReference>
<dbReference type="SMART" id="SM01240">
    <property type="entry name" value="IMPDH"/>
    <property type="match status" value="1"/>
</dbReference>
<dbReference type="STRING" id="706570.PT85_05295"/>
<reference evidence="22 23" key="1">
    <citation type="submission" date="2014-11" db="EMBL/GenBank/DDBJ databases">
        <title>Genome sequence of Pseudomonas tuomuerensis JCM 14085.</title>
        <authorList>
            <person name="Shin S.-K."/>
            <person name="Yi H."/>
        </authorList>
    </citation>
    <scope>NUCLEOTIDE SEQUENCE [LARGE SCALE GENOMIC DNA]</scope>
    <source>
        <strain evidence="22 23">JCM 14085</strain>
    </source>
</reference>
<dbReference type="PIRSF" id="PIRSF000130">
    <property type="entry name" value="IMPDH"/>
    <property type="match status" value="1"/>
</dbReference>
<dbReference type="PROSITE" id="PS00487">
    <property type="entry name" value="IMP_DH_GMP_RED"/>
    <property type="match status" value="1"/>
</dbReference>
<feature type="binding site" evidence="13 16">
    <location>
        <begin position="297"/>
        <end position="299"/>
    </location>
    <ligand>
        <name>NAD(+)</name>
        <dbReference type="ChEBI" id="CHEBI:57540"/>
    </ligand>
</feature>
<evidence type="ECO:0000256" key="11">
    <source>
        <dbReference type="ARBA" id="ARBA00023122"/>
    </source>
</evidence>
<dbReference type="PROSITE" id="PS51371">
    <property type="entry name" value="CBS"/>
    <property type="match status" value="2"/>
</dbReference>
<evidence type="ECO:0000256" key="3">
    <source>
        <dbReference type="ARBA" id="ARBA00011881"/>
    </source>
</evidence>
<comment type="catalytic activity">
    <reaction evidence="12 13 20">
        <text>IMP + NAD(+) + H2O = XMP + NADH + H(+)</text>
        <dbReference type="Rhea" id="RHEA:11708"/>
        <dbReference type="ChEBI" id="CHEBI:15377"/>
        <dbReference type="ChEBI" id="CHEBI:15378"/>
        <dbReference type="ChEBI" id="CHEBI:57464"/>
        <dbReference type="ChEBI" id="CHEBI:57540"/>
        <dbReference type="ChEBI" id="CHEBI:57945"/>
        <dbReference type="ChEBI" id="CHEBI:58053"/>
        <dbReference type="EC" id="1.1.1.205"/>
    </reaction>
</comment>
<dbReference type="GO" id="GO:0006177">
    <property type="term" value="P:GMP biosynthetic process"/>
    <property type="evidence" value="ECO:0007669"/>
    <property type="project" value="UniProtKB-UniRule"/>
</dbReference>
<evidence type="ECO:0000256" key="2">
    <source>
        <dbReference type="ARBA" id="ARBA00005502"/>
    </source>
</evidence>
<dbReference type="SUPFAM" id="SSF54631">
    <property type="entry name" value="CBS-domain pair"/>
    <property type="match status" value="1"/>
</dbReference>
<evidence type="ECO:0000256" key="17">
    <source>
        <dbReference type="PIRSR" id="PIRSR000130-4"/>
    </source>
</evidence>
<keyword evidence="10 13" id="KW-0520">NAD</keyword>
<comment type="cofactor">
    <cofactor evidence="1 13">
        <name>K(+)</name>
        <dbReference type="ChEBI" id="CHEBI:29103"/>
    </cofactor>
</comment>
<comment type="activity regulation">
    <text evidence="13">Mycophenolic acid (MPA) is a non-competitive inhibitor that prevents formation of the closed enzyme conformation by binding to the same site as the amobile flap. In contrast, mizoribine monophosphate (MZP) is a competitive inhibitor that induces the closed conformation. MPA is a potent inhibitor of mammalian IMPDHs but a poor inhibitor of the bacterial enzymes. MZP is a more potent inhibitor of bacterial IMPDH.</text>
</comment>
<evidence type="ECO:0000313" key="23">
    <source>
        <dbReference type="Proteomes" id="UP000030980"/>
    </source>
</evidence>
<feature type="domain" description="CBS" evidence="21">
    <location>
        <begin position="93"/>
        <end position="148"/>
    </location>
</feature>
<dbReference type="HAMAP" id="MF_01964">
    <property type="entry name" value="IMPDH"/>
    <property type="match status" value="1"/>
</dbReference>
<dbReference type="Pfam" id="PF00478">
    <property type="entry name" value="IMPDH"/>
    <property type="match status" value="1"/>
</dbReference>
<keyword evidence="9 13" id="KW-0560">Oxidoreductase</keyword>
<proteinExistence type="inferred from homology"/>
<comment type="caution">
    <text evidence="22">The sequence shown here is derived from an EMBL/GenBank/DDBJ whole genome shotgun (WGS) entry which is preliminary data.</text>
</comment>
<feature type="active site" description="Proton acceptor" evidence="13 14">
    <location>
        <position position="402"/>
    </location>
</feature>
<feature type="binding site" evidence="16">
    <location>
        <begin position="247"/>
        <end position="249"/>
    </location>
    <ligand>
        <name>NAD(+)</name>
        <dbReference type="ChEBI" id="CHEBI:57540"/>
    </ligand>
</feature>
<evidence type="ECO:0000256" key="5">
    <source>
        <dbReference type="ARBA" id="ARBA00022737"/>
    </source>
</evidence>
<keyword evidence="4 13" id="KW-0479">Metal-binding</keyword>
<feature type="active site" description="Thioimidate intermediate" evidence="13 14">
    <location>
        <position position="304"/>
    </location>
</feature>
<comment type="subunit">
    <text evidence="3 13">Homotetramer.</text>
</comment>
<keyword evidence="5" id="KW-0677">Repeat</keyword>
<comment type="caution">
    <text evidence="13">Lacks conserved residue(s) required for the propagation of feature annotation.</text>
</comment>
<dbReference type="GO" id="GO:0006183">
    <property type="term" value="P:GTP biosynthetic process"/>
    <property type="evidence" value="ECO:0007669"/>
    <property type="project" value="TreeGrafter"/>
</dbReference>
<dbReference type="GO" id="GO:0046872">
    <property type="term" value="F:metal ion binding"/>
    <property type="evidence" value="ECO:0007669"/>
    <property type="project" value="UniProtKB-UniRule"/>
</dbReference>
<dbReference type="CDD" id="cd04601">
    <property type="entry name" value="CBS_pair_IMPDH"/>
    <property type="match status" value="1"/>
</dbReference>
<evidence type="ECO:0000256" key="19">
    <source>
        <dbReference type="RuleBase" id="RU003927"/>
    </source>
</evidence>
<organism evidence="22 23">
    <name type="scientific">Pseudomonas flexibilis</name>
    <dbReference type="NCBI Taxonomy" id="706570"/>
    <lineage>
        <taxon>Bacteria</taxon>
        <taxon>Pseudomonadati</taxon>
        <taxon>Pseudomonadota</taxon>
        <taxon>Gammaproteobacteria</taxon>
        <taxon>Pseudomonadales</taxon>
        <taxon>Pseudomonadaceae</taxon>
        <taxon>Pseudomonas</taxon>
    </lineage>
</organism>
<keyword evidence="8 13" id="KW-0630">Potassium</keyword>
<evidence type="ECO:0000256" key="14">
    <source>
        <dbReference type="PIRSR" id="PIRSR000130-1"/>
    </source>
</evidence>
<comment type="similarity">
    <text evidence="2 13 19">Belongs to the IMPDH/GMPR family.</text>
</comment>
<dbReference type="AlphaFoldDB" id="A0A0B3BWQ1"/>
<evidence type="ECO:0000259" key="21">
    <source>
        <dbReference type="PROSITE" id="PS51371"/>
    </source>
</evidence>
<dbReference type="EMBL" id="JTAK01000002">
    <property type="protein sequence ID" value="KHO65481.1"/>
    <property type="molecule type" value="Genomic_DNA"/>
</dbReference>
<feature type="binding site" description="in other chain" evidence="13 17">
    <location>
        <position position="299"/>
    </location>
    <ligand>
        <name>K(+)</name>
        <dbReference type="ChEBI" id="CHEBI:29103"/>
        <note>ligand shared between two tetrameric partners</note>
    </ligand>
</feature>
<feature type="domain" description="CBS" evidence="21">
    <location>
        <begin position="152"/>
        <end position="210"/>
    </location>
</feature>
<evidence type="ECO:0000256" key="10">
    <source>
        <dbReference type="ARBA" id="ARBA00023027"/>
    </source>
</evidence>
<dbReference type="InterPro" id="IPR000644">
    <property type="entry name" value="CBS_dom"/>
</dbReference>
<dbReference type="InterPro" id="IPR001093">
    <property type="entry name" value="IMP_DH_GMPRt"/>
</dbReference>
<evidence type="ECO:0000256" key="20">
    <source>
        <dbReference type="RuleBase" id="RU003928"/>
    </source>
</evidence>
<dbReference type="EC" id="1.1.1.205" evidence="13 20"/>
<evidence type="ECO:0000313" key="22">
    <source>
        <dbReference type="EMBL" id="KHO65481.1"/>
    </source>
</evidence>
<sequence>MLRISQEALTFDDVLLIPGYSEVLPKDVSLKTNLTRGIELNIPLVSAAMDTVTEARLAIAMAQEGGIGIIHKNMSIEQQAAEVRKVKRHETAIVRDPATVTPETKISELLAKAREYGFSGFPVVKGNELVGIVTGRDLRFTPNAGDTVAAIMTPKDKLVTVLEGTPLEEIRAKLYENRIEKMLVVDDGFNLRGLVTFRDLEKAKTYPLASKDDQGRLRVGAAVGTGADTEERIRALAAAGVDVVVVDTAHGHSRGVIERVRWVKQNLPELQVIGGNIATAEAALALVEAGADGVKVGIGPGSICTTRIVAGVGVPQISAVANVSEALKGTGVPMIADGGIRFSGDLAKAIAAGANAVMMGSMFAGTEEAPGETELFQGRTYKAYRGMGSLGAMAQAQGSSDRYFQDSSAGAEKLVPEGIEGRVPYKGALSAIIHQLMGGLRASMGYTGSADIETMRTRPQFVRITGAGMAESHVHDVQITKEAPNYRVG</sequence>
<dbReference type="SUPFAM" id="SSF51412">
    <property type="entry name" value="Inosine monophosphate dehydrogenase (IMPDH)"/>
    <property type="match status" value="1"/>
</dbReference>
<dbReference type="InterPro" id="IPR046342">
    <property type="entry name" value="CBS_dom_sf"/>
</dbReference>
<dbReference type="OrthoDB" id="9805398at2"/>
<dbReference type="RefSeq" id="WP_039606132.1">
    <property type="nucleotide sequence ID" value="NZ_FMUP01000001.1"/>
</dbReference>
<dbReference type="PANTHER" id="PTHR11911">
    <property type="entry name" value="INOSINE-5-MONOPHOSPHATE DEHYDROGENASE RELATED"/>
    <property type="match status" value="1"/>
</dbReference>
<protein>
    <recommendedName>
        <fullName evidence="13 20">Inosine-5'-monophosphate dehydrogenase</fullName>
        <shortName evidence="13">IMP dehydrogenase</shortName>
        <shortName evidence="13">IMPD</shortName>
        <shortName evidence="13">IMPDH</shortName>
        <ecNumber evidence="13 20">1.1.1.205</ecNumber>
    </recommendedName>
</protein>
<dbReference type="Pfam" id="PF00571">
    <property type="entry name" value="CBS"/>
    <property type="match status" value="2"/>
</dbReference>
<dbReference type="SMART" id="SM00116">
    <property type="entry name" value="CBS"/>
    <property type="match status" value="2"/>
</dbReference>
<dbReference type="FunFam" id="3.20.20.70:FF:000003">
    <property type="entry name" value="GMP reductase"/>
    <property type="match status" value="1"/>
</dbReference>
<comment type="function">
    <text evidence="13">Catalyzes the conversion of inosine 5'-phosphate (IMP) to xanthosine 5'-phosphate (XMP), the first committed and rate-limiting step in the de novo synthesis of guanine nucleotides, and therefore plays an important role in the regulation of cell growth.</text>
</comment>
<evidence type="ECO:0000256" key="1">
    <source>
        <dbReference type="ARBA" id="ARBA00001958"/>
    </source>
</evidence>
<evidence type="ECO:0000256" key="7">
    <source>
        <dbReference type="ARBA" id="ARBA00022755"/>
    </source>
</evidence>
<dbReference type="GO" id="GO:0003938">
    <property type="term" value="F:IMP dehydrogenase activity"/>
    <property type="evidence" value="ECO:0007669"/>
    <property type="project" value="UniProtKB-UniRule"/>
</dbReference>
<dbReference type="PANTHER" id="PTHR11911:SF111">
    <property type="entry name" value="INOSINE-5'-MONOPHOSPHATE DEHYDROGENASE"/>
    <property type="match status" value="1"/>
</dbReference>
<feature type="binding site" description="in other chain" evidence="13 17">
    <location>
        <position position="301"/>
    </location>
    <ligand>
        <name>K(+)</name>
        <dbReference type="ChEBI" id="CHEBI:29103"/>
        <note>ligand shared between two tetrameric partners</note>
    </ligand>
</feature>
<name>A0A0B3BWQ1_9PSED</name>
<evidence type="ECO:0000256" key="13">
    <source>
        <dbReference type="HAMAP-Rule" id="MF_01964"/>
    </source>
</evidence>
<feature type="binding site" evidence="13 15">
    <location>
        <begin position="337"/>
        <end position="339"/>
    </location>
    <ligand>
        <name>IMP</name>
        <dbReference type="ChEBI" id="CHEBI:58053"/>
    </ligand>
</feature>
<dbReference type="CDD" id="cd00381">
    <property type="entry name" value="IMPDH"/>
    <property type="match status" value="1"/>
</dbReference>
<keyword evidence="11 18" id="KW-0129">CBS domain</keyword>
<keyword evidence="23" id="KW-1185">Reference proteome</keyword>
<feature type="binding site" evidence="13">
    <location>
        <position position="472"/>
    </location>
    <ligand>
        <name>K(+)</name>
        <dbReference type="ChEBI" id="CHEBI:29103"/>
        <note>ligand shared between two tetrameric partners</note>
    </ligand>
</feature>
<evidence type="ECO:0000256" key="15">
    <source>
        <dbReference type="PIRSR" id="PIRSR000130-2"/>
    </source>
</evidence>
<feature type="binding site" evidence="13 15">
    <location>
        <begin position="384"/>
        <end position="388"/>
    </location>
    <ligand>
        <name>IMP</name>
        <dbReference type="ChEBI" id="CHEBI:58053"/>
    </ligand>
</feature>
<evidence type="ECO:0000256" key="8">
    <source>
        <dbReference type="ARBA" id="ARBA00022958"/>
    </source>
</evidence>
<dbReference type="NCBIfam" id="TIGR01302">
    <property type="entry name" value="IMP_dehydrog"/>
    <property type="match status" value="1"/>
</dbReference>
<feature type="binding site" evidence="13 15">
    <location>
        <begin position="360"/>
        <end position="361"/>
    </location>
    <ligand>
        <name>IMP</name>
        <dbReference type="ChEBI" id="CHEBI:58053"/>
    </ligand>
</feature>
<feature type="binding site" evidence="13 15">
    <location>
        <position position="417"/>
    </location>
    <ligand>
        <name>IMP</name>
        <dbReference type="ChEBI" id="CHEBI:58053"/>
    </ligand>
</feature>
<dbReference type="GO" id="GO:0000166">
    <property type="term" value="F:nucleotide binding"/>
    <property type="evidence" value="ECO:0007669"/>
    <property type="project" value="UniProtKB-UniRule"/>
</dbReference>
<feature type="binding site" description="in other chain" evidence="13 17">
    <location>
        <position position="304"/>
    </location>
    <ligand>
        <name>K(+)</name>
        <dbReference type="ChEBI" id="CHEBI:29103"/>
        <note>ligand shared between two tetrameric partners</note>
    </ligand>
</feature>
<comment type="pathway">
    <text evidence="13 20">Purine metabolism; XMP biosynthesis via de novo pathway; XMP from IMP: step 1/1.</text>
</comment>
<accession>A0A0B3BWQ1</accession>
<feature type="binding site" evidence="13">
    <location>
        <position position="247"/>
    </location>
    <ligand>
        <name>NAD(+)</name>
        <dbReference type="ChEBI" id="CHEBI:57540"/>
    </ligand>
</feature>
<evidence type="ECO:0000256" key="12">
    <source>
        <dbReference type="ARBA" id="ARBA00048028"/>
    </source>
</evidence>
<keyword evidence="6 13" id="KW-0332">GMP biosynthesis</keyword>
<feature type="binding site" evidence="13">
    <location>
        <position position="471"/>
    </location>
    <ligand>
        <name>K(+)</name>
        <dbReference type="ChEBI" id="CHEBI:29103"/>
        <note>ligand shared between two tetrameric partners</note>
    </ligand>
</feature>
<evidence type="ECO:0000256" key="18">
    <source>
        <dbReference type="PROSITE-ProRule" id="PRU00703"/>
    </source>
</evidence>
<dbReference type="Gene3D" id="3.20.20.70">
    <property type="entry name" value="Aldolase class I"/>
    <property type="match status" value="1"/>
</dbReference>
<dbReference type="InterPro" id="IPR005990">
    <property type="entry name" value="IMP_DH"/>
</dbReference>
<evidence type="ECO:0000256" key="4">
    <source>
        <dbReference type="ARBA" id="ARBA00022723"/>
    </source>
</evidence>
<dbReference type="Proteomes" id="UP000030980">
    <property type="component" value="Unassembled WGS sequence"/>
</dbReference>
<evidence type="ECO:0000256" key="9">
    <source>
        <dbReference type="ARBA" id="ARBA00023002"/>
    </source>
</evidence>